<reference evidence="2 3" key="1">
    <citation type="submission" date="2024-04" db="EMBL/GenBank/DDBJ databases">
        <authorList>
            <person name="Fracassetti M."/>
        </authorList>
    </citation>
    <scope>NUCLEOTIDE SEQUENCE [LARGE SCALE GENOMIC DNA]</scope>
</reference>
<evidence type="ECO:0000256" key="1">
    <source>
        <dbReference type="SAM" id="MobiDB-lite"/>
    </source>
</evidence>
<organism evidence="2 3">
    <name type="scientific">Linum trigynum</name>
    <dbReference type="NCBI Taxonomy" id="586398"/>
    <lineage>
        <taxon>Eukaryota</taxon>
        <taxon>Viridiplantae</taxon>
        <taxon>Streptophyta</taxon>
        <taxon>Embryophyta</taxon>
        <taxon>Tracheophyta</taxon>
        <taxon>Spermatophyta</taxon>
        <taxon>Magnoliopsida</taxon>
        <taxon>eudicotyledons</taxon>
        <taxon>Gunneridae</taxon>
        <taxon>Pentapetalae</taxon>
        <taxon>rosids</taxon>
        <taxon>fabids</taxon>
        <taxon>Malpighiales</taxon>
        <taxon>Linaceae</taxon>
        <taxon>Linum</taxon>
    </lineage>
</organism>
<keyword evidence="3" id="KW-1185">Reference proteome</keyword>
<feature type="region of interest" description="Disordered" evidence="1">
    <location>
        <begin position="68"/>
        <end position="120"/>
    </location>
</feature>
<feature type="region of interest" description="Disordered" evidence="1">
    <location>
        <begin position="1"/>
        <end position="29"/>
    </location>
</feature>
<dbReference type="AlphaFoldDB" id="A0AAV2CJK1"/>
<protein>
    <submittedName>
        <fullName evidence="2">Uncharacterized protein</fullName>
    </submittedName>
</protein>
<evidence type="ECO:0000313" key="3">
    <source>
        <dbReference type="Proteomes" id="UP001497516"/>
    </source>
</evidence>
<dbReference type="EMBL" id="OZ034813">
    <property type="protein sequence ID" value="CAL1355958.1"/>
    <property type="molecule type" value="Genomic_DNA"/>
</dbReference>
<proteinExistence type="predicted"/>
<sequence>MKHEHEHCKSTNRHGTIRTVSGRGSGLAKLTNGLAWHGTKTDGLCQARHEINGPKRARVVPAQTRPDAHVQGWQGGHGHSHRPNGSTCPDPRPVINYPTCHGTDLDTKKPAPDLPIANPK</sequence>
<dbReference type="Proteomes" id="UP001497516">
    <property type="component" value="Chromosome 1"/>
</dbReference>
<gene>
    <name evidence="2" type="ORF">LTRI10_LOCUS3685</name>
</gene>
<evidence type="ECO:0000313" key="2">
    <source>
        <dbReference type="EMBL" id="CAL1355958.1"/>
    </source>
</evidence>
<accession>A0AAV2CJK1</accession>
<name>A0AAV2CJK1_9ROSI</name>